<gene>
    <name evidence="2" type="ORF">GIB67_012772</name>
</gene>
<proteinExistence type="predicted"/>
<name>A0A7J7NFA9_9MAGN</name>
<evidence type="ECO:0000256" key="1">
    <source>
        <dbReference type="SAM" id="Coils"/>
    </source>
</evidence>
<accession>A0A7J7NFA9</accession>
<dbReference type="OrthoDB" id="10255000at2759"/>
<protein>
    <submittedName>
        <fullName evidence="2">Uncharacterized protein</fullName>
    </submittedName>
</protein>
<evidence type="ECO:0000313" key="2">
    <source>
        <dbReference type="EMBL" id="KAF6165875.1"/>
    </source>
</evidence>
<sequence length="313" mass="35668">MVAIVDDEFKKFARALRGVQLGFEDMLIELEKKISQLEGEKNQMEENLTREREAFRSELEKEREAAALKLKEVRAKSVAEGERLVTASATSRNILEIESSGLRVVDLEGLLEVEKKSSAELQKELDVARERKKQTLLYNAEYADEYEALSSQYEDRLDDNVKLFLKNEEAKRQVEDKTATILSKDLALNQLNNELVELKEKASALNEEISDMKFNIRALNEQLLKREIDLDTAPTNLVVSEADLEKLSSIIMGKDQELHNSEQIRNSLIARLGRLKVDLRRLKGREAQSKADLAEVLANNQSLVDEWPKLAKA</sequence>
<feature type="coiled-coil region" evidence="1">
    <location>
        <begin position="27"/>
        <end position="76"/>
    </location>
</feature>
<dbReference type="EMBL" id="JACGCM010000816">
    <property type="protein sequence ID" value="KAF6165875.1"/>
    <property type="molecule type" value="Genomic_DNA"/>
</dbReference>
<organism evidence="2 3">
    <name type="scientific">Kingdonia uniflora</name>
    <dbReference type="NCBI Taxonomy" id="39325"/>
    <lineage>
        <taxon>Eukaryota</taxon>
        <taxon>Viridiplantae</taxon>
        <taxon>Streptophyta</taxon>
        <taxon>Embryophyta</taxon>
        <taxon>Tracheophyta</taxon>
        <taxon>Spermatophyta</taxon>
        <taxon>Magnoliopsida</taxon>
        <taxon>Ranunculales</taxon>
        <taxon>Circaeasteraceae</taxon>
        <taxon>Kingdonia</taxon>
    </lineage>
</organism>
<reference evidence="2 3" key="1">
    <citation type="journal article" date="2020" name="IScience">
        <title>Genome Sequencing of the Endangered Kingdonia uniflora (Circaeasteraceae, Ranunculales) Reveals Potential Mechanisms of Evolutionary Specialization.</title>
        <authorList>
            <person name="Sun Y."/>
            <person name="Deng T."/>
            <person name="Zhang A."/>
            <person name="Moore M.J."/>
            <person name="Landis J.B."/>
            <person name="Lin N."/>
            <person name="Zhang H."/>
            <person name="Zhang X."/>
            <person name="Huang J."/>
            <person name="Zhang X."/>
            <person name="Sun H."/>
            <person name="Wang H."/>
        </authorList>
    </citation>
    <scope>NUCLEOTIDE SEQUENCE [LARGE SCALE GENOMIC DNA]</scope>
    <source>
        <strain evidence="2">TB1705</strain>
        <tissue evidence="2">Leaf</tissue>
    </source>
</reference>
<comment type="caution">
    <text evidence="2">The sequence shown here is derived from an EMBL/GenBank/DDBJ whole genome shotgun (WGS) entry which is preliminary data.</text>
</comment>
<keyword evidence="3" id="KW-1185">Reference proteome</keyword>
<keyword evidence="1" id="KW-0175">Coiled coil</keyword>
<evidence type="ECO:0000313" key="3">
    <source>
        <dbReference type="Proteomes" id="UP000541444"/>
    </source>
</evidence>
<feature type="coiled-coil region" evidence="1">
    <location>
        <begin position="181"/>
        <end position="222"/>
    </location>
</feature>
<dbReference type="Proteomes" id="UP000541444">
    <property type="component" value="Unassembled WGS sequence"/>
</dbReference>
<dbReference type="AlphaFoldDB" id="A0A7J7NFA9"/>